<dbReference type="AlphaFoldDB" id="A0A8J5BY01"/>
<evidence type="ECO:0000313" key="2">
    <source>
        <dbReference type="Proteomes" id="UP000770661"/>
    </source>
</evidence>
<gene>
    <name evidence="1" type="ORF">GWK47_002057</name>
</gene>
<protein>
    <submittedName>
        <fullName evidence="1">Uncharacterized protein</fullName>
    </submittedName>
</protein>
<comment type="caution">
    <text evidence="1">The sequence shown here is derived from an EMBL/GenBank/DDBJ whole genome shotgun (WGS) entry which is preliminary data.</text>
</comment>
<name>A0A8J5BY01_CHIOP</name>
<dbReference type="EMBL" id="JACEEZ010022317">
    <property type="protein sequence ID" value="KAG0712518.1"/>
    <property type="molecule type" value="Genomic_DNA"/>
</dbReference>
<reference evidence="1" key="1">
    <citation type="submission" date="2020-07" db="EMBL/GenBank/DDBJ databases">
        <title>The High-quality genome of the commercially important snow crab, Chionoecetes opilio.</title>
        <authorList>
            <person name="Jeong J.-H."/>
            <person name="Ryu S."/>
        </authorList>
    </citation>
    <scope>NUCLEOTIDE SEQUENCE</scope>
    <source>
        <strain evidence="1">MADBK_172401_WGS</strain>
        <tissue evidence="1">Digestive gland</tissue>
    </source>
</reference>
<proteinExistence type="predicted"/>
<sequence length="129" mass="13898">MCAFRQVTWTGQMLGELMEVLVSCEDYSTSQELLKEAAEKPQTILGFLPEQSLSAFLTYAVAREDAETAVAIVLYAQEAGHMEAGQMALKLRSALPLTPQLRARVASALGGDLGFSPEPPINLNPLGES</sequence>
<organism evidence="1 2">
    <name type="scientific">Chionoecetes opilio</name>
    <name type="common">Atlantic snow crab</name>
    <name type="synonym">Cancer opilio</name>
    <dbReference type="NCBI Taxonomy" id="41210"/>
    <lineage>
        <taxon>Eukaryota</taxon>
        <taxon>Metazoa</taxon>
        <taxon>Ecdysozoa</taxon>
        <taxon>Arthropoda</taxon>
        <taxon>Crustacea</taxon>
        <taxon>Multicrustacea</taxon>
        <taxon>Malacostraca</taxon>
        <taxon>Eumalacostraca</taxon>
        <taxon>Eucarida</taxon>
        <taxon>Decapoda</taxon>
        <taxon>Pleocyemata</taxon>
        <taxon>Brachyura</taxon>
        <taxon>Eubrachyura</taxon>
        <taxon>Majoidea</taxon>
        <taxon>Majidae</taxon>
        <taxon>Chionoecetes</taxon>
    </lineage>
</organism>
<accession>A0A8J5BY01</accession>
<dbReference type="OrthoDB" id="185373at2759"/>
<dbReference type="Proteomes" id="UP000770661">
    <property type="component" value="Unassembled WGS sequence"/>
</dbReference>
<keyword evidence="2" id="KW-1185">Reference proteome</keyword>
<evidence type="ECO:0000313" key="1">
    <source>
        <dbReference type="EMBL" id="KAG0712518.1"/>
    </source>
</evidence>